<dbReference type="AlphaFoldDB" id="A0A8X6W9S3"/>
<proteinExistence type="predicted"/>
<dbReference type="InterPro" id="IPR036397">
    <property type="entry name" value="RNaseH_sf"/>
</dbReference>
<protein>
    <submittedName>
        <fullName evidence="1">Transposable element Tcb1 transposase</fullName>
    </submittedName>
</protein>
<dbReference type="Gene3D" id="3.30.420.10">
    <property type="entry name" value="Ribonuclease H-like superfamily/Ribonuclease H"/>
    <property type="match status" value="1"/>
</dbReference>
<reference evidence="1" key="1">
    <citation type="submission" date="2020-08" db="EMBL/GenBank/DDBJ databases">
        <title>Multicomponent nature underlies the extraordinary mechanical properties of spider dragline silk.</title>
        <authorList>
            <person name="Kono N."/>
            <person name="Nakamura H."/>
            <person name="Mori M."/>
            <person name="Yoshida Y."/>
            <person name="Ohtoshi R."/>
            <person name="Malay A.D."/>
            <person name="Moran D.A.P."/>
            <person name="Tomita M."/>
            <person name="Numata K."/>
            <person name="Arakawa K."/>
        </authorList>
    </citation>
    <scope>NUCLEOTIDE SEQUENCE</scope>
</reference>
<sequence>MASNGAYKLEYIDSIMNKYYYLDILIINSKECATKLGLGSSFRFRRKNDPKHTTENVKHWLLYNVPNQLHMPPQSSYLNPIEHL</sequence>
<evidence type="ECO:0000313" key="1">
    <source>
        <dbReference type="EMBL" id="GFY31013.1"/>
    </source>
</evidence>
<accession>A0A8X6W9S3</accession>
<comment type="caution">
    <text evidence="1">The sequence shown here is derived from an EMBL/GenBank/DDBJ whole genome shotgun (WGS) entry which is preliminary data.</text>
</comment>
<organism evidence="1 2">
    <name type="scientific">Trichonephila clavipes</name>
    <name type="common">Golden silk orbweaver</name>
    <name type="synonym">Nephila clavipes</name>
    <dbReference type="NCBI Taxonomy" id="2585209"/>
    <lineage>
        <taxon>Eukaryota</taxon>
        <taxon>Metazoa</taxon>
        <taxon>Ecdysozoa</taxon>
        <taxon>Arthropoda</taxon>
        <taxon>Chelicerata</taxon>
        <taxon>Arachnida</taxon>
        <taxon>Araneae</taxon>
        <taxon>Araneomorphae</taxon>
        <taxon>Entelegynae</taxon>
        <taxon>Araneoidea</taxon>
        <taxon>Nephilidae</taxon>
        <taxon>Trichonephila</taxon>
    </lineage>
</organism>
<dbReference type="EMBL" id="BMAU01021396">
    <property type="protein sequence ID" value="GFY31013.1"/>
    <property type="molecule type" value="Genomic_DNA"/>
</dbReference>
<name>A0A8X6W9S3_TRICX</name>
<keyword evidence="2" id="KW-1185">Reference proteome</keyword>
<evidence type="ECO:0000313" key="2">
    <source>
        <dbReference type="Proteomes" id="UP000887159"/>
    </source>
</evidence>
<dbReference type="GO" id="GO:0003676">
    <property type="term" value="F:nucleic acid binding"/>
    <property type="evidence" value="ECO:0007669"/>
    <property type="project" value="InterPro"/>
</dbReference>
<gene>
    <name evidence="1" type="primary">TCB1_2</name>
    <name evidence="1" type="ORF">TNCV_4359201</name>
</gene>
<dbReference type="Proteomes" id="UP000887159">
    <property type="component" value="Unassembled WGS sequence"/>
</dbReference>